<dbReference type="Proteomes" id="UP000034096">
    <property type="component" value="Unassembled WGS sequence"/>
</dbReference>
<dbReference type="InterPro" id="IPR009000">
    <property type="entry name" value="Transl_B-barrel_sf"/>
</dbReference>
<dbReference type="GO" id="GO:0003735">
    <property type="term" value="F:structural constituent of ribosome"/>
    <property type="evidence" value="ECO:0007669"/>
    <property type="project" value="UniProtKB-UniRule"/>
</dbReference>
<dbReference type="FunFam" id="3.30.160.810:FF:000001">
    <property type="entry name" value="50S ribosomal protein L3"/>
    <property type="match status" value="1"/>
</dbReference>
<comment type="similarity">
    <text evidence="1 7">Belongs to the universal ribosomal protein uL3 family.</text>
</comment>
<dbReference type="HAMAP" id="MF_01325_B">
    <property type="entry name" value="Ribosomal_uL3_B"/>
    <property type="match status" value="1"/>
</dbReference>
<gene>
    <name evidence="7" type="primary">rplC</name>
    <name evidence="9" type="ORF">US75_C0007G0031</name>
</gene>
<keyword evidence="2 7" id="KW-0699">rRNA-binding</keyword>
<evidence type="ECO:0000256" key="1">
    <source>
        <dbReference type="ARBA" id="ARBA00006540"/>
    </source>
</evidence>
<dbReference type="GO" id="GO:0022625">
    <property type="term" value="C:cytosolic large ribosomal subunit"/>
    <property type="evidence" value="ECO:0007669"/>
    <property type="project" value="TreeGrafter"/>
</dbReference>
<feature type="region of interest" description="Disordered" evidence="8">
    <location>
        <begin position="137"/>
        <end position="158"/>
    </location>
</feature>
<evidence type="ECO:0000313" key="9">
    <source>
        <dbReference type="EMBL" id="KKQ56325.1"/>
    </source>
</evidence>
<dbReference type="EMBL" id="LBUE01000007">
    <property type="protein sequence ID" value="KKQ56325.1"/>
    <property type="molecule type" value="Genomic_DNA"/>
</dbReference>
<organism evidence="9 10">
    <name type="scientific">Candidatus Woesebacteria bacterium GW2011_GWC1_38_13</name>
    <dbReference type="NCBI Taxonomy" id="1618583"/>
    <lineage>
        <taxon>Bacteria</taxon>
        <taxon>Candidatus Woeseibacteriota</taxon>
    </lineage>
</organism>
<evidence type="ECO:0000256" key="7">
    <source>
        <dbReference type="HAMAP-Rule" id="MF_01325"/>
    </source>
</evidence>
<sequence length="289" mass="31923">MLDTILGFKQKMGAVYINDRRYPVTWVKVEPCVVTQIKYEEKDGYMAVQLGTGSKRIKNVSKPLQGHLKKSPKTQDSKEKMLPRFLREVRVKEDSQLKVGDEVKVTDVLRAGDVVTITGISKGKGFAGVVKRWGFAGGPKTHGQSDRERAPGSIGNRTSPGRVFKGKRMAGRMGSDRVTVKNLNIIDVDEKNGLIAITGAVPGAVKSLVFIKKTGEGGVRAEAEVKEVDSTDAQVVVDKQVIEEKKEEKEVENKENKNIENEENKKEGKEEPKNSKTEKLKGDSAEETK</sequence>
<evidence type="ECO:0000313" key="10">
    <source>
        <dbReference type="Proteomes" id="UP000034096"/>
    </source>
</evidence>
<dbReference type="Gene3D" id="3.30.160.810">
    <property type="match status" value="1"/>
</dbReference>
<dbReference type="FunFam" id="2.40.30.10:FF:000004">
    <property type="entry name" value="50S ribosomal protein L3"/>
    <property type="match status" value="1"/>
</dbReference>
<dbReference type="STRING" id="1618583.US75_C0007G0031"/>
<dbReference type="GO" id="GO:0006412">
    <property type="term" value="P:translation"/>
    <property type="evidence" value="ECO:0007669"/>
    <property type="project" value="UniProtKB-UniRule"/>
</dbReference>
<keyword evidence="4 7" id="KW-0689">Ribosomal protein</keyword>
<dbReference type="InterPro" id="IPR019927">
    <property type="entry name" value="Ribosomal_uL3_bac/org-type"/>
</dbReference>
<evidence type="ECO:0000256" key="5">
    <source>
        <dbReference type="ARBA" id="ARBA00023274"/>
    </source>
</evidence>
<reference evidence="9 10" key="1">
    <citation type="journal article" date="2015" name="Nature">
        <title>rRNA introns, odd ribosomes, and small enigmatic genomes across a large radiation of phyla.</title>
        <authorList>
            <person name="Brown C.T."/>
            <person name="Hug L.A."/>
            <person name="Thomas B.C."/>
            <person name="Sharon I."/>
            <person name="Castelle C.J."/>
            <person name="Singh A."/>
            <person name="Wilkins M.J."/>
            <person name="Williams K.H."/>
            <person name="Banfield J.F."/>
        </authorList>
    </citation>
    <scope>NUCLEOTIDE SEQUENCE [LARGE SCALE GENOMIC DNA]</scope>
</reference>
<dbReference type="Pfam" id="PF00297">
    <property type="entry name" value="Ribosomal_L3"/>
    <property type="match status" value="1"/>
</dbReference>
<evidence type="ECO:0000256" key="3">
    <source>
        <dbReference type="ARBA" id="ARBA00022884"/>
    </source>
</evidence>
<dbReference type="NCBIfam" id="TIGR03625">
    <property type="entry name" value="L3_bact"/>
    <property type="match status" value="1"/>
</dbReference>
<comment type="subunit">
    <text evidence="7">Part of the 50S ribosomal subunit. Forms a cluster with proteins L14 and L19.</text>
</comment>
<dbReference type="InterPro" id="IPR000597">
    <property type="entry name" value="Ribosomal_uL3"/>
</dbReference>
<evidence type="ECO:0000256" key="8">
    <source>
        <dbReference type="SAM" id="MobiDB-lite"/>
    </source>
</evidence>
<keyword evidence="3 7" id="KW-0694">RNA-binding</keyword>
<comment type="caution">
    <text evidence="9">The sequence shown here is derived from an EMBL/GenBank/DDBJ whole genome shotgun (WGS) entry which is preliminary data.</text>
</comment>
<dbReference type="SUPFAM" id="SSF50447">
    <property type="entry name" value="Translation proteins"/>
    <property type="match status" value="1"/>
</dbReference>
<keyword evidence="5 7" id="KW-0687">Ribonucleoprotein</keyword>
<dbReference type="GO" id="GO:0019843">
    <property type="term" value="F:rRNA binding"/>
    <property type="evidence" value="ECO:0007669"/>
    <property type="project" value="UniProtKB-UniRule"/>
</dbReference>
<dbReference type="AlphaFoldDB" id="A0A0G0IZ35"/>
<dbReference type="PATRIC" id="fig|1618583.3.peg.331"/>
<feature type="region of interest" description="Disordered" evidence="8">
    <location>
        <begin position="245"/>
        <end position="289"/>
    </location>
</feature>
<dbReference type="Gene3D" id="2.40.30.10">
    <property type="entry name" value="Translation factors"/>
    <property type="match status" value="1"/>
</dbReference>
<evidence type="ECO:0000256" key="4">
    <source>
        <dbReference type="ARBA" id="ARBA00022980"/>
    </source>
</evidence>
<evidence type="ECO:0000256" key="6">
    <source>
        <dbReference type="ARBA" id="ARBA00035243"/>
    </source>
</evidence>
<proteinExistence type="inferred from homology"/>
<evidence type="ECO:0000256" key="2">
    <source>
        <dbReference type="ARBA" id="ARBA00022730"/>
    </source>
</evidence>
<dbReference type="PANTHER" id="PTHR11229">
    <property type="entry name" value="50S RIBOSOMAL PROTEIN L3"/>
    <property type="match status" value="1"/>
</dbReference>
<accession>A0A0G0IZ35</accession>
<dbReference type="PANTHER" id="PTHR11229:SF16">
    <property type="entry name" value="LARGE RIBOSOMAL SUBUNIT PROTEIN UL3C"/>
    <property type="match status" value="1"/>
</dbReference>
<protein>
    <recommendedName>
        <fullName evidence="6 7">Large ribosomal subunit protein uL3</fullName>
    </recommendedName>
</protein>
<comment type="function">
    <text evidence="7">One of the primary rRNA binding proteins, it binds directly near the 3'-end of the 23S rRNA, where it nucleates assembly of the 50S subunit.</text>
</comment>
<name>A0A0G0IZ35_9BACT</name>